<evidence type="ECO:0000313" key="2">
    <source>
        <dbReference type="EMBL" id="CAA9499502.1"/>
    </source>
</evidence>
<accession>A0A6J4SIM4</accession>
<keyword evidence="2" id="KW-0548">Nucleotidyltransferase</keyword>
<dbReference type="GO" id="GO:0003899">
    <property type="term" value="F:DNA-directed RNA polymerase activity"/>
    <property type="evidence" value="ECO:0007669"/>
    <property type="project" value="UniProtKB-EC"/>
</dbReference>
<evidence type="ECO:0000256" key="1">
    <source>
        <dbReference type="SAM" id="MobiDB-lite"/>
    </source>
</evidence>
<feature type="non-terminal residue" evidence="2">
    <location>
        <position position="78"/>
    </location>
</feature>
<gene>
    <name evidence="2" type="ORF">AVDCRST_MAG30-1823</name>
</gene>
<sequence length="78" mass="8799">DLSPCRSPARKRRFSVRERDRGRQARAADQLLLPQSRRGDVRGVPAADDRHGLQELPDDRARRDGVGQDQLPLPHPAL</sequence>
<dbReference type="EC" id="2.7.7.6" evidence="2"/>
<feature type="compositionally biased region" description="Basic and acidic residues" evidence="1">
    <location>
        <begin position="37"/>
        <end position="66"/>
    </location>
</feature>
<protein>
    <submittedName>
        <fullName evidence="2">DNA-directed RNA polymerase omega subunit</fullName>
        <ecNumber evidence="2">2.7.7.6</ecNumber>
    </submittedName>
</protein>
<feature type="compositionally biased region" description="Low complexity" evidence="1">
    <location>
        <begin position="25"/>
        <end position="35"/>
    </location>
</feature>
<feature type="non-terminal residue" evidence="2">
    <location>
        <position position="1"/>
    </location>
</feature>
<name>A0A6J4SIM4_9ACTN</name>
<organism evidence="2">
    <name type="scientific">uncultured Solirubrobacteraceae bacterium</name>
    <dbReference type="NCBI Taxonomy" id="1162706"/>
    <lineage>
        <taxon>Bacteria</taxon>
        <taxon>Bacillati</taxon>
        <taxon>Actinomycetota</taxon>
        <taxon>Thermoleophilia</taxon>
        <taxon>Solirubrobacterales</taxon>
        <taxon>Solirubrobacteraceae</taxon>
        <taxon>environmental samples</taxon>
    </lineage>
</organism>
<keyword evidence="2" id="KW-0808">Transferase</keyword>
<dbReference type="AlphaFoldDB" id="A0A6J4SIM4"/>
<keyword evidence="2" id="KW-0240">DNA-directed RNA polymerase</keyword>
<dbReference type="EMBL" id="CADCVS010000243">
    <property type="protein sequence ID" value="CAA9499502.1"/>
    <property type="molecule type" value="Genomic_DNA"/>
</dbReference>
<keyword evidence="2" id="KW-0804">Transcription</keyword>
<proteinExistence type="predicted"/>
<feature type="region of interest" description="Disordered" evidence="1">
    <location>
        <begin position="1"/>
        <end position="78"/>
    </location>
</feature>
<dbReference type="GO" id="GO:0000428">
    <property type="term" value="C:DNA-directed RNA polymerase complex"/>
    <property type="evidence" value="ECO:0007669"/>
    <property type="project" value="UniProtKB-KW"/>
</dbReference>
<reference evidence="2" key="1">
    <citation type="submission" date="2020-02" db="EMBL/GenBank/DDBJ databases">
        <authorList>
            <person name="Meier V. D."/>
        </authorList>
    </citation>
    <scope>NUCLEOTIDE SEQUENCE</scope>
    <source>
        <strain evidence="2">AVDCRST_MAG30</strain>
    </source>
</reference>